<reference evidence="2" key="1">
    <citation type="journal article" date="2020" name="Stud. Mycol.">
        <title>101 Dothideomycetes genomes: a test case for predicting lifestyles and emergence of pathogens.</title>
        <authorList>
            <person name="Haridas S."/>
            <person name="Albert R."/>
            <person name="Binder M."/>
            <person name="Bloem J."/>
            <person name="Labutti K."/>
            <person name="Salamov A."/>
            <person name="Andreopoulos B."/>
            <person name="Baker S."/>
            <person name="Barry K."/>
            <person name="Bills G."/>
            <person name="Bluhm B."/>
            <person name="Cannon C."/>
            <person name="Castanera R."/>
            <person name="Culley D."/>
            <person name="Daum C."/>
            <person name="Ezra D."/>
            <person name="Gonzalez J."/>
            <person name="Henrissat B."/>
            <person name="Kuo A."/>
            <person name="Liang C."/>
            <person name="Lipzen A."/>
            <person name="Lutzoni F."/>
            <person name="Magnuson J."/>
            <person name="Mondo S."/>
            <person name="Nolan M."/>
            <person name="Ohm R."/>
            <person name="Pangilinan J."/>
            <person name="Park H.-J."/>
            <person name="Ramirez L."/>
            <person name="Alfaro M."/>
            <person name="Sun H."/>
            <person name="Tritt A."/>
            <person name="Yoshinaga Y."/>
            <person name="Zwiers L.-H."/>
            <person name="Turgeon B."/>
            <person name="Goodwin S."/>
            <person name="Spatafora J."/>
            <person name="Crous P."/>
            <person name="Grigoriev I."/>
        </authorList>
    </citation>
    <scope>NUCLEOTIDE SEQUENCE</scope>
    <source>
        <strain evidence="2">CBS 161.51</strain>
    </source>
</reference>
<proteinExistence type="predicted"/>
<evidence type="ECO:0000313" key="2">
    <source>
        <dbReference type="EMBL" id="KAF1944943.1"/>
    </source>
</evidence>
<dbReference type="AlphaFoldDB" id="A0A6A5SXE2"/>
<protein>
    <submittedName>
        <fullName evidence="2">Uncharacterized protein</fullName>
    </submittedName>
</protein>
<sequence length="553" mass="61925">MAPIKELRPQRKPSLLAMSSLSRSTSLAPPDGLRPPTPGSTNASTLPHGRRHTGFRKMFDKLREPEAQFEMLMPPSSSPAPTLFPPQTMRLAKAFADSLDATQLSNFLTWMMYYDVVEIPGVRETWYKHIKSMEMCGWVALGDFLAKSLKSGSSYGFDLIVLDAICDRINLHRATVHMLLIQFADPAKMAFTMIATTIKNAHKEGCSALEALEAVQARLHELHKLTVNLKPQEGTKYDDWHAIIQKRLRGFLHLVIGPRIAQFRSGKPLITAATSDRLLKEVADGINLNYLYEAMQHKRKVPLARYGFYSGSTPQGFLTPPSSSLVADSDETERARNYAFQLMAENRDLCAQVAALQHDKEKLAQKLATLGRLQPTGYLGSNSENDRPITAPDRLSIDSDDQPLTLQVPQARPRPRSLSHDVGEKLATELDKKLHIINHQRQHSEVISWKYEDVFSGLKFKPFLALRLSDPVTGKLLSLSTPTTPVIPDRHPSRPASYAPNRSRRSGMIFNRASMTHLVGLGESTPRVQEENEDTGYDAVTPTPVERRHLGWE</sequence>
<evidence type="ECO:0000313" key="3">
    <source>
        <dbReference type="Proteomes" id="UP000800038"/>
    </source>
</evidence>
<feature type="region of interest" description="Disordered" evidence="1">
    <location>
        <begin position="523"/>
        <end position="553"/>
    </location>
</feature>
<dbReference type="Proteomes" id="UP000800038">
    <property type="component" value="Unassembled WGS sequence"/>
</dbReference>
<feature type="region of interest" description="Disordered" evidence="1">
    <location>
        <begin position="374"/>
        <end position="402"/>
    </location>
</feature>
<feature type="region of interest" description="Disordered" evidence="1">
    <location>
        <begin position="1"/>
        <end position="51"/>
    </location>
</feature>
<dbReference type="OrthoDB" id="3792038at2759"/>
<name>A0A6A5SXE2_9PLEO</name>
<accession>A0A6A5SXE2</accession>
<keyword evidence="3" id="KW-1185">Reference proteome</keyword>
<organism evidence="2 3">
    <name type="scientific">Clathrospora elynae</name>
    <dbReference type="NCBI Taxonomy" id="706981"/>
    <lineage>
        <taxon>Eukaryota</taxon>
        <taxon>Fungi</taxon>
        <taxon>Dikarya</taxon>
        <taxon>Ascomycota</taxon>
        <taxon>Pezizomycotina</taxon>
        <taxon>Dothideomycetes</taxon>
        <taxon>Pleosporomycetidae</taxon>
        <taxon>Pleosporales</taxon>
        <taxon>Diademaceae</taxon>
        <taxon>Clathrospora</taxon>
    </lineage>
</organism>
<gene>
    <name evidence="2" type="ORF">EJ02DRAFT_452030</name>
</gene>
<feature type="region of interest" description="Disordered" evidence="1">
    <location>
        <begin position="483"/>
        <end position="502"/>
    </location>
</feature>
<evidence type="ECO:0000256" key="1">
    <source>
        <dbReference type="SAM" id="MobiDB-lite"/>
    </source>
</evidence>
<dbReference type="EMBL" id="ML976013">
    <property type="protein sequence ID" value="KAF1944943.1"/>
    <property type="molecule type" value="Genomic_DNA"/>
</dbReference>
<feature type="compositionally biased region" description="Polar residues" evidence="1">
    <location>
        <begin position="17"/>
        <end position="27"/>
    </location>
</feature>